<evidence type="ECO:0000256" key="6">
    <source>
        <dbReference type="ARBA" id="ARBA00022723"/>
    </source>
</evidence>
<dbReference type="InterPro" id="IPR002403">
    <property type="entry name" value="Cyt_P450_E_grp-IV"/>
</dbReference>
<evidence type="ECO:0008006" key="16">
    <source>
        <dbReference type="Google" id="ProtNLM"/>
    </source>
</evidence>
<comment type="similarity">
    <text evidence="3">Belongs to the cytochrome P450 family.</text>
</comment>
<dbReference type="Gene3D" id="1.10.630.10">
    <property type="entry name" value="Cytochrome P450"/>
    <property type="match status" value="1"/>
</dbReference>
<evidence type="ECO:0000256" key="2">
    <source>
        <dbReference type="ARBA" id="ARBA00004370"/>
    </source>
</evidence>
<dbReference type="PANTHER" id="PTHR46206">
    <property type="entry name" value="CYTOCHROME P450"/>
    <property type="match status" value="1"/>
</dbReference>
<dbReference type="InterPro" id="IPR001128">
    <property type="entry name" value="Cyt_P450"/>
</dbReference>
<keyword evidence="11" id="KW-0472">Membrane</keyword>
<protein>
    <recommendedName>
        <fullName evidence="16">Cytochrome P450</fullName>
    </recommendedName>
</protein>
<dbReference type="Pfam" id="PF00067">
    <property type="entry name" value="p450"/>
    <property type="match status" value="1"/>
</dbReference>
<gene>
    <name evidence="14" type="ORF">ARMOST_22078</name>
</gene>
<keyword evidence="5" id="KW-0812">Transmembrane</keyword>
<evidence type="ECO:0000256" key="10">
    <source>
        <dbReference type="ARBA" id="ARBA00023033"/>
    </source>
</evidence>
<evidence type="ECO:0000313" key="15">
    <source>
        <dbReference type="Proteomes" id="UP000219338"/>
    </source>
</evidence>
<keyword evidence="9 12" id="KW-0408">Iron</keyword>
<dbReference type="InterPro" id="IPR036396">
    <property type="entry name" value="Cyt_P450_sf"/>
</dbReference>
<dbReference type="CDD" id="cd11041">
    <property type="entry name" value="CYP503A1-like"/>
    <property type="match status" value="1"/>
</dbReference>
<comment type="subcellular location">
    <subcellularLocation>
        <location evidence="2">Membrane</location>
    </subcellularLocation>
</comment>
<dbReference type="GO" id="GO:0016020">
    <property type="term" value="C:membrane"/>
    <property type="evidence" value="ECO:0007669"/>
    <property type="project" value="UniProtKB-SubCell"/>
</dbReference>
<dbReference type="OrthoDB" id="1844152at2759"/>
<dbReference type="OMA" id="HTHTWHI"/>
<name>A0A284SBV3_ARMOS</name>
<dbReference type="EMBL" id="FUEG01000061">
    <property type="protein sequence ID" value="SJL18488.1"/>
    <property type="molecule type" value="Genomic_DNA"/>
</dbReference>
<evidence type="ECO:0000256" key="11">
    <source>
        <dbReference type="ARBA" id="ARBA00023136"/>
    </source>
</evidence>
<evidence type="ECO:0000256" key="5">
    <source>
        <dbReference type="ARBA" id="ARBA00022692"/>
    </source>
</evidence>
<keyword evidence="4 12" id="KW-0349">Heme</keyword>
<comment type="cofactor">
    <cofactor evidence="1 12">
        <name>heme</name>
        <dbReference type="ChEBI" id="CHEBI:30413"/>
    </cofactor>
</comment>
<evidence type="ECO:0000256" key="1">
    <source>
        <dbReference type="ARBA" id="ARBA00001971"/>
    </source>
</evidence>
<organism evidence="14 15">
    <name type="scientific">Armillaria ostoyae</name>
    <name type="common">Armillaria root rot fungus</name>
    <dbReference type="NCBI Taxonomy" id="47428"/>
    <lineage>
        <taxon>Eukaryota</taxon>
        <taxon>Fungi</taxon>
        <taxon>Dikarya</taxon>
        <taxon>Basidiomycota</taxon>
        <taxon>Agaricomycotina</taxon>
        <taxon>Agaricomycetes</taxon>
        <taxon>Agaricomycetidae</taxon>
        <taxon>Agaricales</taxon>
        <taxon>Marasmiineae</taxon>
        <taxon>Physalacriaceae</taxon>
        <taxon>Armillaria</taxon>
    </lineage>
</organism>
<reference evidence="15" key="1">
    <citation type="journal article" date="2017" name="Nat. Ecol. Evol.">
        <title>Genome expansion and lineage-specific genetic innovations in the forest pathogenic fungi Armillaria.</title>
        <authorList>
            <person name="Sipos G."/>
            <person name="Prasanna A.N."/>
            <person name="Walter M.C."/>
            <person name="O'Connor E."/>
            <person name="Balint B."/>
            <person name="Krizsan K."/>
            <person name="Kiss B."/>
            <person name="Hess J."/>
            <person name="Varga T."/>
            <person name="Slot J."/>
            <person name="Riley R."/>
            <person name="Boka B."/>
            <person name="Rigling D."/>
            <person name="Barry K."/>
            <person name="Lee J."/>
            <person name="Mihaltcheva S."/>
            <person name="LaButti K."/>
            <person name="Lipzen A."/>
            <person name="Waldron R."/>
            <person name="Moloney N.M."/>
            <person name="Sperisen C."/>
            <person name="Kredics L."/>
            <person name="Vagvoelgyi C."/>
            <person name="Patrignani A."/>
            <person name="Fitzpatrick D."/>
            <person name="Nagy I."/>
            <person name="Doyle S."/>
            <person name="Anderson J.B."/>
            <person name="Grigoriev I.V."/>
            <person name="Gueldener U."/>
            <person name="Muensterkoetter M."/>
            <person name="Nagy L.G."/>
        </authorList>
    </citation>
    <scope>NUCLEOTIDE SEQUENCE [LARGE SCALE GENOMIC DNA]</scope>
    <source>
        <strain evidence="15">C18/9</strain>
    </source>
</reference>
<dbReference type="GO" id="GO:0005506">
    <property type="term" value="F:iron ion binding"/>
    <property type="evidence" value="ECO:0007669"/>
    <property type="project" value="InterPro"/>
</dbReference>
<dbReference type="AlphaFoldDB" id="A0A284SBV3"/>
<feature type="region of interest" description="Disordered" evidence="13">
    <location>
        <begin position="1"/>
        <end position="20"/>
    </location>
</feature>
<evidence type="ECO:0000256" key="7">
    <source>
        <dbReference type="ARBA" id="ARBA00022989"/>
    </source>
</evidence>
<evidence type="ECO:0000256" key="13">
    <source>
        <dbReference type="SAM" id="MobiDB-lite"/>
    </source>
</evidence>
<dbReference type="STRING" id="47428.A0A284SBV3"/>
<evidence type="ECO:0000256" key="3">
    <source>
        <dbReference type="ARBA" id="ARBA00010617"/>
    </source>
</evidence>
<dbReference type="GO" id="GO:0004497">
    <property type="term" value="F:monooxygenase activity"/>
    <property type="evidence" value="ECO:0007669"/>
    <property type="project" value="UniProtKB-KW"/>
</dbReference>
<accession>A0A284SBV3</accession>
<sequence>MEPYIGINGDNMGDDNSSRRIRRRNIHRTLSHGVPHGDPKTYNYNNGTHGDMYLDKYVNLVRQFRKVLTTRAKLNAIPTVGSAGIITSWVDAFKFVHHAKEIIEEGRKLHYGSAFKVPLLDQWMVVVSGPEKINDIRKSSTEQLSFMDASVDLLQMDYTIGRSIGADPYHVDVIRGALTRNIAACFADVQDEIRAAFIDHIPMTEDWIEVLAYQVALQIICRASNRMFVGLPLCRNQEYIDLNINHTINAFSCAYTLNLLPDFLKPIIAFFTTPRRRAVAAAEKFLGETIRERLHQEDVHGKNWPGNPNDMLSWLLDATKGIKERRTVRELSIEMLGVNVGAIHTTTMTFTNALFVLAAHPEYVETLRTEVESMIKEEGNTKAAMGRMNQLDSFLKETQRLYGDFGVFGMRRKARKDFAFSDGTVIPAGTQVAVVSWCTHLDEKNYEDPLEFKPWRFSERRKHEGDGSRHQMTTPSLDFIFFGHGRSACPGRFFAVNELKALMCYILMNFDVKIDEVPPCMWFSSEKFPNTSSKVSFRKRTYTA</sequence>
<dbReference type="PRINTS" id="PR00465">
    <property type="entry name" value="EP450IV"/>
</dbReference>
<keyword evidence="10" id="KW-0503">Monooxygenase</keyword>
<dbReference type="GO" id="GO:0016705">
    <property type="term" value="F:oxidoreductase activity, acting on paired donors, with incorporation or reduction of molecular oxygen"/>
    <property type="evidence" value="ECO:0007669"/>
    <property type="project" value="InterPro"/>
</dbReference>
<keyword evidence="6 12" id="KW-0479">Metal-binding</keyword>
<keyword evidence="7" id="KW-1133">Transmembrane helix</keyword>
<evidence type="ECO:0000256" key="9">
    <source>
        <dbReference type="ARBA" id="ARBA00023004"/>
    </source>
</evidence>
<feature type="binding site" description="axial binding residue" evidence="12">
    <location>
        <position position="489"/>
    </location>
    <ligand>
        <name>heme</name>
        <dbReference type="ChEBI" id="CHEBI:30413"/>
    </ligand>
    <ligandPart>
        <name>Fe</name>
        <dbReference type="ChEBI" id="CHEBI:18248"/>
    </ligandPart>
</feature>
<evidence type="ECO:0000313" key="14">
    <source>
        <dbReference type="EMBL" id="SJL18488.1"/>
    </source>
</evidence>
<dbReference type="PANTHER" id="PTHR46206:SF5">
    <property type="entry name" value="P450, PUTATIVE (EUROFUNG)-RELATED"/>
    <property type="match status" value="1"/>
</dbReference>
<evidence type="ECO:0000256" key="4">
    <source>
        <dbReference type="ARBA" id="ARBA00022617"/>
    </source>
</evidence>
<dbReference type="SUPFAM" id="SSF48264">
    <property type="entry name" value="Cytochrome P450"/>
    <property type="match status" value="1"/>
</dbReference>
<keyword evidence="15" id="KW-1185">Reference proteome</keyword>
<evidence type="ECO:0000256" key="8">
    <source>
        <dbReference type="ARBA" id="ARBA00023002"/>
    </source>
</evidence>
<evidence type="ECO:0000256" key="12">
    <source>
        <dbReference type="PIRSR" id="PIRSR602403-1"/>
    </source>
</evidence>
<dbReference type="GO" id="GO:0020037">
    <property type="term" value="F:heme binding"/>
    <property type="evidence" value="ECO:0007669"/>
    <property type="project" value="InterPro"/>
</dbReference>
<dbReference type="Proteomes" id="UP000219338">
    <property type="component" value="Unassembled WGS sequence"/>
</dbReference>
<proteinExistence type="inferred from homology"/>
<keyword evidence="8" id="KW-0560">Oxidoreductase</keyword>